<evidence type="ECO:0000256" key="1">
    <source>
        <dbReference type="SAM" id="MobiDB-lite"/>
    </source>
</evidence>
<feature type="transmembrane region" description="Helical" evidence="2">
    <location>
        <begin position="20"/>
        <end position="42"/>
    </location>
</feature>
<evidence type="ECO:0000313" key="5">
    <source>
        <dbReference type="Proteomes" id="UP001632037"/>
    </source>
</evidence>
<evidence type="ECO:0000313" key="4">
    <source>
        <dbReference type="EMBL" id="KAL3665677.1"/>
    </source>
</evidence>
<dbReference type="PANTHER" id="PTHR44329">
    <property type="entry name" value="SERINE/THREONINE-PROTEIN KINASE TNNI3K-RELATED"/>
    <property type="match status" value="1"/>
</dbReference>
<dbReference type="Proteomes" id="UP001632037">
    <property type="component" value="Unassembled WGS sequence"/>
</dbReference>
<proteinExistence type="predicted"/>
<evidence type="ECO:0000259" key="3">
    <source>
        <dbReference type="PROSITE" id="PS50011"/>
    </source>
</evidence>
<reference evidence="4 5" key="1">
    <citation type="submission" date="2024-09" db="EMBL/GenBank/DDBJ databases">
        <title>Genome sequencing and assembly of Phytophthora oleae, isolate VK10A, causative agent of rot of olive drupes.</title>
        <authorList>
            <person name="Conti Taguali S."/>
            <person name="Riolo M."/>
            <person name="La Spada F."/>
            <person name="Cacciola S.O."/>
            <person name="Dionisio G."/>
        </authorList>
    </citation>
    <scope>NUCLEOTIDE SEQUENCE [LARGE SCALE GENOMIC DNA]</scope>
    <source>
        <strain evidence="4 5">VK10A</strain>
    </source>
</reference>
<keyword evidence="2" id="KW-1133">Transmembrane helix</keyword>
<dbReference type="PANTHER" id="PTHR44329:SF214">
    <property type="entry name" value="PROTEIN KINASE DOMAIN-CONTAINING PROTEIN"/>
    <property type="match status" value="1"/>
</dbReference>
<dbReference type="Gene3D" id="1.10.510.10">
    <property type="entry name" value="Transferase(Phosphotransferase) domain 1"/>
    <property type="match status" value="2"/>
</dbReference>
<accession>A0ABD3FIE5</accession>
<feature type="domain" description="Protein kinase" evidence="3">
    <location>
        <begin position="164"/>
        <end position="487"/>
    </location>
</feature>
<protein>
    <recommendedName>
        <fullName evidence="3">Protein kinase domain-containing protein</fullName>
    </recommendedName>
</protein>
<dbReference type="InterPro" id="IPR001245">
    <property type="entry name" value="Ser-Thr/Tyr_kinase_cat_dom"/>
</dbReference>
<name>A0ABD3FIE5_9STRA</name>
<dbReference type="Pfam" id="PF07714">
    <property type="entry name" value="PK_Tyr_Ser-Thr"/>
    <property type="match status" value="1"/>
</dbReference>
<comment type="caution">
    <text evidence="4">The sequence shown here is derived from an EMBL/GenBank/DDBJ whole genome shotgun (WGS) entry which is preliminary data.</text>
</comment>
<dbReference type="InterPro" id="IPR000719">
    <property type="entry name" value="Prot_kinase_dom"/>
</dbReference>
<dbReference type="InterPro" id="IPR011009">
    <property type="entry name" value="Kinase-like_dom_sf"/>
</dbReference>
<sequence length="487" mass="53554">MGALRRLQTQAQDASDGFDLLYLIPIILGGLALLGLLFYLFYRWRRSSSRQRKSSEDFERFTTPPIAEGQRRVTTPDNTPAVVSPMDPMASFSSFKDVGNSTKNVWLSGSGRTINSARSGDSSRSLTSSGMADYALSTAQKDQVFHILHHDSQLATQRLAVDKIAFERVLGESATRQLWLCQFEGEEIVVKRLNPPEKDDEVFPALLNFVHEIQLTASLEHPNIARFLGVAWGQSLRSLCFVAEYVARGDLASFLRRNRKRRLQLNQQMSSSSLSDASVGSTSSAVTGPSSPPSLQSSGSGFTLTSWIDDKLPIAIGVMRALVYLHTRRPKPILYQVLRARKVAMSDRFEPKLIDLTPAAEGSPPVDQEELAAGVGNAFWTAPELLTGGFPTQASDIYAFGVLLAEIDSEAKRMYHSARDMRSGEKLRAFQVLNLVASGEIRPHFGANCPAEVREIALACMRQNPMQRPSAREVLRGLKSCGACSAA</sequence>
<organism evidence="4 5">
    <name type="scientific">Phytophthora oleae</name>
    <dbReference type="NCBI Taxonomy" id="2107226"/>
    <lineage>
        <taxon>Eukaryota</taxon>
        <taxon>Sar</taxon>
        <taxon>Stramenopiles</taxon>
        <taxon>Oomycota</taxon>
        <taxon>Peronosporomycetes</taxon>
        <taxon>Peronosporales</taxon>
        <taxon>Peronosporaceae</taxon>
        <taxon>Phytophthora</taxon>
    </lineage>
</organism>
<feature type="region of interest" description="Disordered" evidence="1">
    <location>
        <begin position="266"/>
        <end position="300"/>
    </location>
</feature>
<dbReference type="PROSITE" id="PS50011">
    <property type="entry name" value="PROTEIN_KINASE_DOM"/>
    <property type="match status" value="1"/>
</dbReference>
<dbReference type="EMBL" id="JBIMZQ010000019">
    <property type="protein sequence ID" value="KAL3665677.1"/>
    <property type="molecule type" value="Genomic_DNA"/>
</dbReference>
<keyword evidence="2" id="KW-0812">Transmembrane</keyword>
<feature type="region of interest" description="Disordered" evidence="1">
    <location>
        <begin position="53"/>
        <end position="81"/>
    </location>
</feature>
<dbReference type="AlphaFoldDB" id="A0ABD3FIE5"/>
<keyword evidence="2" id="KW-0472">Membrane</keyword>
<evidence type="ECO:0000256" key="2">
    <source>
        <dbReference type="SAM" id="Phobius"/>
    </source>
</evidence>
<keyword evidence="5" id="KW-1185">Reference proteome</keyword>
<dbReference type="SUPFAM" id="SSF56112">
    <property type="entry name" value="Protein kinase-like (PK-like)"/>
    <property type="match status" value="1"/>
</dbReference>
<gene>
    <name evidence="4" type="ORF">V7S43_009110</name>
</gene>
<dbReference type="InterPro" id="IPR051681">
    <property type="entry name" value="Ser/Thr_Kinases-Pseudokinases"/>
</dbReference>